<dbReference type="InterPro" id="IPR001387">
    <property type="entry name" value="Cro/C1-type_HTH"/>
</dbReference>
<gene>
    <name evidence="2" type="ORF">PBV87_19245</name>
</gene>
<organism evidence="2 3">
    <name type="scientific">Holtiella tumoricola</name>
    <dbReference type="NCBI Taxonomy" id="3018743"/>
    <lineage>
        <taxon>Bacteria</taxon>
        <taxon>Bacillati</taxon>
        <taxon>Bacillota</taxon>
        <taxon>Clostridia</taxon>
        <taxon>Lachnospirales</taxon>
        <taxon>Cellulosilyticaceae</taxon>
        <taxon>Holtiella</taxon>
    </lineage>
</organism>
<comment type="caution">
    <text evidence="2">The sequence shown here is derived from an EMBL/GenBank/DDBJ whole genome shotgun (WGS) entry which is preliminary data.</text>
</comment>
<dbReference type="Proteomes" id="UP001169242">
    <property type="component" value="Unassembled WGS sequence"/>
</dbReference>
<evidence type="ECO:0000313" key="3">
    <source>
        <dbReference type="Proteomes" id="UP001169242"/>
    </source>
</evidence>
<dbReference type="EMBL" id="JAQIFT010000068">
    <property type="protein sequence ID" value="MDA3733609.1"/>
    <property type="molecule type" value="Genomic_DNA"/>
</dbReference>
<dbReference type="Gene3D" id="1.10.260.40">
    <property type="entry name" value="lambda repressor-like DNA-binding domains"/>
    <property type="match status" value="1"/>
</dbReference>
<keyword evidence="3" id="KW-1185">Reference proteome</keyword>
<dbReference type="CDD" id="cd00093">
    <property type="entry name" value="HTH_XRE"/>
    <property type="match status" value="1"/>
</dbReference>
<dbReference type="PROSITE" id="PS50943">
    <property type="entry name" value="HTH_CROC1"/>
    <property type="match status" value="1"/>
</dbReference>
<sequence length="160" mass="18574">MNKEYGNIFRLARKETGLTQEVATGLLLIKDRTTLGRYENDQVVPNDDMVFQMMHVYGAKWLGYEYLRTYTKIGKAILPPIYRRKVGHLTLMFKKECDDLEDIQRDLVRMAYDDEITEDEEEDWRSSTKEIEEVVGAGMSLLLTEIKKPSQDCSLVRANA</sequence>
<dbReference type="GO" id="GO:0003677">
    <property type="term" value="F:DNA binding"/>
    <property type="evidence" value="ECO:0007669"/>
    <property type="project" value="InterPro"/>
</dbReference>
<evidence type="ECO:0000313" key="2">
    <source>
        <dbReference type="EMBL" id="MDA3733609.1"/>
    </source>
</evidence>
<dbReference type="RefSeq" id="WP_271013414.1">
    <property type="nucleotide sequence ID" value="NZ_JAQIFT010000068.1"/>
</dbReference>
<accession>A0AA42J2D4</accession>
<protein>
    <submittedName>
        <fullName evidence="2">Helix-turn-helix transcriptional regulator</fullName>
    </submittedName>
</protein>
<dbReference type="AlphaFoldDB" id="A0AA42J2D4"/>
<reference evidence="2" key="1">
    <citation type="journal article" date="2023" name="Int. J. Syst. Evol. Microbiol.">
        <title>&lt;i&gt;Holtiella tumoricola&lt;/i&gt; gen. nov. sp. nov., isolated from a human clinical sample.</title>
        <authorList>
            <person name="Allen-Vercoe E."/>
            <person name="Daigneault M.C."/>
            <person name="Vancuren S.J."/>
            <person name="Cochrane K."/>
            <person name="O'Neal L.L."/>
            <person name="Sankaranarayanan K."/>
            <person name="Lawson P.A."/>
        </authorList>
    </citation>
    <scope>NUCLEOTIDE SEQUENCE</scope>
    <source>
        <strain evidence="2">CC70A</strain>
    </source>
</reference>
<dbReference type="SUPFAM" id="SSF47413">
    <property type="entry name" value="lambda repressor-like DNA-binding domains"/>
    <property type="match status" value="1"/>
</dbReference>
<proteinExistence type="predicted"/>
<dbReference type="InterPro" id="IPR010982">
    <property type="entry name" value="Lambda_DNA-bd_dom_sf"/>
</dbReference>
<evidence type="ECO:0000259" key="1">
    <source>
        <dbReference type="PROSITE" id="PS50943"/>
    </source>
</evidence>
<name>A0AA42J2D4_9FIRM</name>
<feature type="domain" description="HTH cro/C1-type" evidence="1">
    <location>
        <begin position="9"/>
        <end position="62"/>
    </location>
</feature>